<feature type="compositionally biased region" description="Pro residues" evidence="8">
    <location>
        <begin position="302"/>
        <end position="315"/>
    </location>
</feature>
<dbReference type="InterPro" id="IPR036236">
    <property type="entry name" value="Znf_C2H2_sf"/>
</dbReference>
<keyword evidence="2" id="KW-0479">Metal-binding</keyword>
<protein>
    <submittedName>
        <fullName evidence="10">KLF transcription factor 5</fullName>
    </submittedName>
</protein>
<dbReference type="GO" id="GO:0000978">
    <property type="term" value="F:RNA polymerase II cis-regulatory region sequence-specific DNA binding"/>
    <property type="evidence" value="ECO:0007669"/>
    <property type="project" value="TreeGrafter"/>
</dbReference>
<comment type="subcellular location">
    <subcellularLocation>
        <location evidence="1">Nucleus</location>
    </subcellularLocation>
</comment>
<evidence type="ECO:0000256" key="4">
    <source>
        <dbReference type="ARBA" id="ARBA00022771"/>
    </source>
</evidence>
<dbReference type="STRING" id="69293.ENSGACP00000002440"/>
<name>G3NAU4_GASAC</name>
<feature type="region of interest" description="Disordered" evidence="8">
    <location>
        <begin position="128"/>
        <end position="149"/>
    </location>
</feature>
<dbReference type="Gene3D" id="3.30.160.60">
    <property type="entry name" value="Classic Zinc Finger"/>
    <property type="match status" value="3"/>
</dbReference>
<evidence type="ECO:0000256" key="7">
    <source>
        <dbReference type="PROSITE-ProRule" id="PRU00042"/>
    </source>
</evidence>
<dbReference type="AlphaFoldDB" id="G3NAU4"/>
<evidence type="ECO:0000313" key="10">
    <source>
        <dbReference type="Ensembl" id="ENSGACP00000002440.2"/>
    </source>
</evidence>
<dbReference type="PROSITE" id="PS00028">
    <property type="entry name" value="ZINC_FINGER_C2H2_1"/>
    <property type="match status" value="3"/>
</dbReference>
<dbReference type="SMART" id="SM00355">
    <property type="entry name" value="ZnF_C2H2"/>
    <property type="match status" value="3"/>
</dbReference>
<feature type="compositionally biased region" description="Polar residues" evidence="8">
    <location>
        <begin position="129"/>
        <end position="140"/>
    </location>
</feature>
<evidence type="ECO:0000259" key="9">
    <source>
        <dbReference type="PROSITE" id="PS50157"/>
    </source>
</evidence>
<keyword evidence="5" id="KW-0862">Zinc</keyword>
<dbReference type="PANTHER" id="PTHR23235:SF129">
    <property type="entry name" value="KRUEPPEL-LIKE FACTOR 5-LIKE"/>
    <property type="match status" value="1"/>
</dbReference>
<evidence type="ECO:0000256" key="2">
    <source>
        <dbReference type="ARBA" id="ARBA00022723"/>
    </source>
</evidence>
<dbReference type="Bgee" id="ENSGACG00000001885">
    <property type="expression patterns" value="Expressed in zone of skin and 4 other cell types or tissues"/>
</dbReference>
<dbReference type="FunCoup" id="G3NAU4">
    <property type="interactions" value="15"/>
</dbReference>
<dbReference type="PROSITE" id="PS50157">
    <property type="entry name" value="ZINC_FINGER_C2H2_2"/>
    <property type="match status" value="3"/>
</dbReference>
<sequence>MNGSGRKCHTLKKKRTSPHREMLHSLVVAAYLCFQLEHVGPALSWTNTLTPCTCGGPKRTKTTLTRQLCPAKLRYKAAVRRSDYRFVFTAEPHIQSKSQDVDGKRIQLTAKLPQGHYKKFTPEMDSYLSPHQQYAGNSKAPSRDTGAPVPQPPFPEDFGPPYSVNMSLLLPDVTYLRPDLCRTVRQIKTEPSDTLMQTSCQGAAAPLPPLPEYFGGFGAADSAGGRFYIKQEVPDFQDVPLYQLLNCDLEQLVHGCQPGSVSVAPLSLPDVHAQTSAKPTSGRQRKGLPFNPHHVHRQRPAYLPPSPPNSDPPSPGGGKEVLHNLSRAPTYVAGVASNLTFQACQTNAGRAPGTAAIREADQHSSVGLVQSPGPEPVRHSGLTPCPLSPVMAQPAPAKYNRRNNPDLERRRIHHCDVAGCRKVYTKSSHLKAHVRTHTGEKPYRCSWEGCAWRFARSDELTRHFRKHTGVKPFQCAACSRCFSRSDHLALHMKRHQS</sequence>
<dbReference type="GO" id="GO:0000981">
    <property type="term" value="F:DNA-binding transcription factor activity, RNA polymerase II-specific"/>
    <property type="evidence" value="ECO:0007669"/>
    <property type="project" value="TreeGrafter"/>
</dbReference>
<evidence type="ECO:0000256" key="5">
    <source>
        <dbReference type="ARBA" id="ARBA00022833"/>
    </source>
</evidence>
<feature type="domain" description="C2H2-type" evidence="9">
    <location>
        <begin position="413"/>
        <end position="442"/>
    </location>
</feature>
<feature type="region of interest" description="Disordered" evidence="8">
    <location>
        <begin position="272"/>
        <end position="322"/>
    </location>
</feature>
<feature type="domain" description="C2H2-type" evidence="9">
    <location>
        <begin position="443"/>
        <end position="472"/>
    </location>
</feature>
<feature type="compositionally biased region" description="Polar residues" evidence="8">
    <location>
        <begin position="273"/>
        <end position="282"/>
    </location>
</feature>
<dbReference type="GO" id="GO:0005634">
    <property type="term" value="C:nucleus"/>
    <property type="evidence" value="ECO:0007669"/>
    <property type="project" value="UniProtKB-SubCell"/>
</dbReference>
<dbReference type="Pfam" id="PF00096">
    <property type="entry name" value="zf-C2H2"/>
    <property type="match status" value="3"/>
</dbReference>
<evidence type="ECO:0000256" key="6">
    <source>
        <dbReference type="ARBA" id="ARBA00023242"/>
    </source>
</evidence>
<dbReference type="GO" id="GO:0008270">
    <property type="term" value="F:zinc ion binding"/>
    <property type="evidence" value="ECO:0007669"/>
    <property type="project" value="UniProtKB-KW"/>
</dbReference>
<evidence type="ECO:0000256" key="1">
    <source>
        <dbReference type="ARBA" id="ARBA00004123"/>
    </source>
</evidence>
<reference evidence="10" key="2">
    <citation type="submission" date="2025-08" db="UniProtKB">
        <authorList>
            <consortium name="Ensembl"/>
        </authorList>
    </citation>
    <scope>IDENTIFICATION</scope>
</reference>
<dbReference type="InterPro" id="IPR013087">
    <property type="entry name" value="Znf_C2H2_type"/>
</dbReference>
<dbReference type="GeneTree" id="ENSGT00940000156711"/>
<reference evidence="10 11" key="1">
    <citation type="journal article" date="2021" name="G3 (Bethesda)">
        <title>Improved contiguity of the threespine stickleback genome using long-read sequencing.</title>
        <authorList>
            <person name="Nath S."/>
            <person name="Shaw D.E."/>
            <person name="White M.A."/>
        </authorList>
    </citation>
    <scope>NUCLEOTIDE SEQUENCE [LARGE SCALE GENOMIC DNA]</scope>
    <source>
        <strain evidence="10 11">Lake Benthic</strain>
    </source>
</reference>
<keyword evidence="3" id="KW-0677">Repeat</keyword>
<keyword evidence="6" id="KW-0539">Nucleus</keyword>
<dbReference type="Proteomes" id="UP000007635">
    <property type="component" value="Chromosome XVI"/>
</dbReference>
<dbReference type="eggNOG" id="KOG1721">
    <property type="taxonomic scope" value="Eukaryota"/>
</dbReference>
<dbReference type="Ensembl" id="ENSGACT00000002448.2">
    <property type="protein sequence ID" value="ENSGACP00000002440.2"/>
    <property type="gene ID" value="ENSGACG00000001885.2"/>
</dbReference>
<dbReference type="SUPFAM" id="SSF57667">
    <property type="entry name" value="beta-beta-alpha zinc fingers"/>
    <property type="match status" value="2"/>
</dbReference>
<evidence type="ECO:0000256" key="8">
    <source>
        <dbReference type="SAM" id="MobiDB-lite"/>
    </source>
</evidence>
<evidence type="ECO:0000313" key="11">
    <source>
        <dbReference type="Proteomes" id="UP000007635"/>
    </source>
</evidence>
<proteinExistence type="predicted"/>
<keyword evidence="4 7" id="KW-0863">Zinc-finger</keyword>
<dbReference type="InParanoid" id="G3NAU4"/>
<dbReference type="FunFam" id="3.30.160.60:FF:000021">
    <property type="entry name" value="Basic krueppel-like factor 3"/>
    <property type="match status" value="1"/>
</dbReference>
<organism evidence="10 11">
    <name type="scientific">Gasterosteus aculeatus aculeatus</name>
    <name type="common">three-spined stickleback</name>
    <dbReference type="NCBI Taxonomy" id="481459"/>
    <lineage>
        <taxon>Eukaryota</taxon>
        <taxon>Metazoa</taxon>
        <taxon>Chordata</taxon>
        <taxon>Craniata</taxon>
        <taxon>Vertebrata</taxon>
        <taxon>Euteleostomi</taxon>
        <taxon>Actinopterygii</taxon>
        <taxon>Neopterygii</taxon>
        <taxon>Teleostei</taxon>
        <taxon>Neoteleostei</taxon>
        <taxon>Acanthomorphata</taxon>
        <taxon>Eupercaria</taxon>
        <taxon>Perciformes</taxon>
        <taxon>Cottioidei</taxon>
        <taxon>Gasterosteales</taxon>
        <taxon>Gasterosteidae</taxon>
        <taxon>Gasterosteus</taxon>
    </lineage>
</organism>
<evidence type="ECO:0000256" key="3">
    <source>
        <dbReference type="ARBA" id="ARBA00022737"/>
    </source>
</evidence>
<feature type="domain" description="C2H2-type" evidence="9">
    <location>
        <begin position="473"/>
        <end position="497"/>
    </location>
</feature>
<keyword evidence="11" id="KW-1185">Reference proteome</keyword>
<dbReference type="FunFam" id="3.30.160.60:FF:000624">
    <property type="entry name" value="zinc finger protein 697"/>
    <property type="match status" value="1"/>
</dbReference>
<dbReference type="PANTHER" id="PTHR23235">
    <property type="entry name" value="KRUEPPEL-LIKE TRANSCRIPTION FACTOR"/>
    <property type="match status" value="1"/>
</dbReference>
<dbReference type="OMA" id="SLMHPTC"/>
<accession>G3NAU4</accession>
<reference evidence="10" key="3">
    <citation type="submission" date="2025-09" db="UniProtKB">
        <authorList>
            <consortium name="Ensembl"/>
        </authorList>
    </citation>
    <scope>IDENTIFICATION</scope>
</reference>
<dbReference type="FunFam" id="3.30.160.60:FF:000018">
    <property type="entry name" value="Krueppel-like factor 15"/>
    <property type="match status" value="1"/>
</dbReference>